<dbReference type="AlphaFoldDB" id="A0A7D7NCW2"/>
<reference evidence="7 8" key="1">
    <citation type="submission" date="2020-07" db="EMBL/GenBank/DDBJ databases">
        <title>Genomic diversity of species in the Neisseriaceae family.</title>
        <authorList>
            <person name="Vincent A.T."/>
            <person name="Bernet E."/>
            <person name="Veyrier F.J."/>
        </authorList>
    </citation>
    <scope>NUCLEOTIDE SEQUENCE [LARGE SCALE GENOMIC DNA]</scope>
    <source>
        <strain evidence="7 8">DSM 22244</strain>
    </source>
</reference>
<evidence type="ECO:0000256" key="3">
    <source>
        <dbReference type="ARBA" id="ARBA00022670"/>
    </source>
</evidence>
<dbReference type="GO" id="GO:0008233">
    <property type="term" value="F:peptidase activity"/>
    <property type="evidence" value="ECO:0007669"/>
    <property type="project" value="UniProtKB-KW"/>
</dbReference>
<evidence type="ECO:0000256" key="4">
    <source>
        <dbReference type="ARBA" id="ARBA00022801"/>
    </source>
</evidence>
<dbReference type="RefSeq" id="WP_182122912.1">
    <property type="nucleotide sequence ID" value="NZ_CP059567.1"/>
</dbReference>
<keyword evidence="4" id="KW-0378">Hydrolase</keyword>
<feature type="domain" description="Prohead serine protease" evidence="5">
    <location>
        <begin position="46"/>
        <end position="148"/>
    </location>
</feature>
<dbReference type="GO" id="GO:0006508">
    <property type="term" value="P:proteolysis"/>
    <property type="evidence" value="ECO:0007669"/>
    <property type="project" value="UniProtKB-KW"/>
</dbReference>
<feature type="domain" description="Phage capsid-like C-terminal" evidence="6">
    <location>
        <begin position="339"/>
        <end position="589"/>
    </location>
</feature>
<dbReference type="SUPFAM" id="SSF56563">
    <property type="entry name" value="Major capsid protein gp5"/>
    <property type="match status" value="1"/>
</dbReference>
<dbReference type="SUPFAM" id="SSF50789">
    <property type="entry name" value="Herpes virus serine proteinase, assemblin"/>
    <property type="match status" value="1"/>
</dbReference>
<organism evidence="7 8">
    <name type="scientific">Neisseria shayeganii</name>
    <dbReference type="NCBI Taxonomy" id="607712"/>
    <lineage>
        <taxon>Bacteria</taxon>
        <taxon>Pseudomonadati</taxon>
        <taxon>Pseudomonadota</taxon>
        <taxon>Betaproteobacteria</taxon>
        <taxon>Neisseriales</taxon>
        <taxon>Neisseriaceae</taxon>
        <taxon>Neisseria</taxon>
    </lineage>
</organism>
<dbReference type="InterPro" id="IPR054613">
    <property type="entry name" value="Peptidase_S78_dom"/>
</dbReference>
<gene>
    <name evidence="7" type="ORF">H3L94_04955</name>
</gene>
<evidence type="ECO:0000256" key="1">
    <source>
        <dbReference type="ARBA" id="ARBA00004328"/>
    </source>
</evidence>
<proteinExistence type="predicted"/>
<dbReference type="InterPro" id="IPR054612">
    <property type="entry name" value="Phage_capsid-like_C"/>
</dbReference>
<dbReference type="NCBIfam" id="TIGR01554">
    <property type="entry name" value="major_cap_HK97"/>
    <property type="match status" value="1"/>
</dbReference>
<evidence type="ECO:0000259" key="5">
    <source>
        <dbReference type="Pfam" id="PF04586"/>
    </source>
</evidence>
<evidence type="ECO:0000256" key="2">
    <source>
        <dbReference type="ARBA" id="ARBA00022612"/>
    </source>
</evidence>
<dbReference type="Pfam" id="PF05065">
    <property type="entry name" value="Phage_capsid"/>
    <property type="match status" value="1"/>
</dbReference>
<protein>
    <submittedName>
        <fullName evidence="7">Phage major capsid protein</fullName>
    </submittedName>
</protein>
<comment type="subcellular location">
    <subcellularLocation>
        <location evidence="1">Virion</location>
    </subcellularLocation>
</comment>
<dbReference type="Pfam" id="PF04586">
    <property type="entry name" value="Peptidase_S78"/>
    <property type="match status" value="1"/>
</dbReference>
<evidence type="ECO:0000313" key="8">
    <source>
        <dbReference type="Proteomes" id="UP000514752"/>
    </source>
</evidence>
<dbReference type="KEGG" id="nsg:H3L94_04955"/>
<dbReference type="EMBL" id="CP059567">
    <property type="protein sequence ID" value="QMT41376.1"/>
    <property type="molecule type" value="Genomic_DNA"/>
</dbReference>
<evidence type="ECO:0000313" key="7">
    <source>
        <dbReference type="EMBL" id="QMT41376.1"/>
    </source>
</evidence>
<dbReference type="Gene3D" id="3.30.2400.10">
    <property type="entry name" value="Major capsid protein gp5"/>
    <property type="match status" value="1"/>
</dbReference>
<evidence type="ECO:0000259" key="6">
    <source>
        <dbReference type="Pfam" id="PF05065"/>
    </source>
</evidence>
<sequence>MQTAKTIFTVKSATDEGVIIGIASTPTLDVQGDTIDPMGAQFTLPMPLLHEHDPEQPIGMVERAEVTPEGIQVTARIAKDASQRVKDVWQRIKGGLSGLSVGFLPIEKADTATGRHFQKWRWCELSVVGIPANPEAGITVVKSVSSQTRKENPKMNIQEQIQAMETKKAGLVQANADLITKSAEMSDDDAKAYDANKAEVEKIDKHLARLRETEAALAASAVAVNPSATQSSEAGTQARQGQITVKSNLPKGTAFVRYAAALARGRGNLMQAAEIAKGFKDTPEVETVLKAAVAAGTTTDATWAKPLVEYQVMTSEFIELLRPETLLGKIEGFRRVPFNIKFQSQTAGATVNWVGEGKYKPVSKLAFATDSLGFATASGIIPITEELARFSSPAAEALIAQDLRAAMVEFLDTAFIDPSKAGVSGVSPASITNGLSGITPGGKTLEKLRADVRKVFDKFIAAKLDTSGCVWIMSPSRALALSMMYNEQGLLAYPNLTAKGGTFHGLPVVTSSLAGNNIIMLSPGEIFLADDGDITLDASREASLLMSDDPETDKASMQLVSLWQAGMIGFKADRVINWKRRRAEAVAIITNAQYGE</sequence>
<dbReference type="Proteomes" id="UP000514752">
    <property type="component" value="Chromosome"/>
</dbReference>
<accession>A0A7D7NCW2</accession>
<name>A0A7D7NCW2_9NEIS</name>
<keyword evidence="3" id="KW-0645">Protease</keyword>
<dbReference type="InterPro" id="IPR024455">
    <property type="entry name" value="Phage_capsid"/>
</dbReference>
<keyword evidence="2" id="KW-1188">Viral release from host cell</keyword>